<dbReference type="OrthoDB" id="2889066at2759"/>
<protein>
    <recommendedName>
        <fullName evidence="3">F-box domain-containing protein</fullName>
    </recommendedName>
</protein>
<keyword evidence="2" id="KW-1185">Reference proteome</keyword>
<dbReference type="AlphaFoldDB" id="A0A8H6YYG0"/>
<gene>
    <name evidence="1" type="ORF">MVEN_00264900</name>
</gene>
<name>A0A8H6YYG0_9AGAR</name>
<dbReference type="EMBL" id="JACAZI010000002">
    <property type="protein sequence ID" value="KAF7369363.1"/>
    <property type="molecule type" value="Genomic_DNA"/>
</dbReference>
<proteinExistence type="predicted"/>
<evidence type="ECO:0008006" key="3">
    <source>
        <dbReference type="Google" id="ProtNLM"/>
    </source>
</evidence>
<evidence type="ECO:0000313" key="2">
    <source>
        <dbReference type="Proteomes" id="UP000620124"/>
    </source>
</evidence>
<sequence>MEPSSAASDLPLGLERRIFEICALSRPVGIPKLMRVAWRVKEWVEPLLYRTITVGYTGGMKGYPIFTWEILDAAIRSKPPSFFATAVCNLNIFLPRRGHNPDPAEIMLSLCTNVHNLSLVSLDQFSSGSRLQSLVHSLPLAHLHADSRLLFHGIQLSHSVFARVTHLEVWTAPDPEAVTDTSIWAQLSLLPQLTHLSFGGDTSFIPQGLSLLETCKSLSVLISLSRPGEAVQRHLQALAQDVRFVVM</sequence>
<reference evidence="1" key="1">
    <citation type="submission" date="2020-05" db="EMBL/GenBank/DDBJ databases">
        <title>Mycena genomes resolve the evolution of fungal bioluminescence.</title>
        <authorList>
            <person name="Tsai I.J."/>
        </authorList>
    </citation>
    <scope>NUCLEOTIDE SEQUENCE</scope>
    <source>
        <strain evidence="1">CCC161011</strain>
    </source>
</reference>
<organism evidence="1 2">
    <name type="scientific">Mycena venus</name>
    <dbReference type="NCBI Taxonomy" id="2733690"/>
    <lineage>
        <taxon>Eukaryota</taxon>
        <taxon>Fungi</taxon>
        <taxon>Dikarya</taxon>
        <taxon>Basidiomycota</taxon>
        <taxon>Agaricomycotina</taxon>
        <taxon>Agaricomycetes</taxon>
        <taxon>Agaricomycetidae</taxon>
        <taxon>Agaricales</taxon>
        <taxon>Marasmiineae</taxon>
        <taxon>Mycenaceae</taxon>
        <taxon>Mycena</taxon>
    </lineage>
</organism>
<accession>A0A8H6YYG0</accession>
<dbReference type="Proteomes" id="UP000620124">
    <property type="component" value="Unassembled WGS sequence"/>
</dbReference>
<evidence type="ECO:0000313" key="1">
    <source>
        <dbReference type="EMBL" id="KAF7369363.1"/>
    </source>
</evidence>
<comment type="caution">
    <text evidence="1">The sequence shown here is derived from an EMBL/GenBank/DDBJ whole genome shotgun (WGS) entry which is preliminary data.</text>
</comment>